<proteinExistence type="predicted"/>
<dbReference type="EMBL" id="MT144372">
    <property type="protein sequence ID" value="QJA52841.1"/>
    <property type="molecule type" value="Genomic_DNA"/>
</dbReference>
<name>A0A6H1ZZL2_9ZZZZ</name>
<dbReference type="AlphaFoldDB" id="A0A6H1ZZL2"/>
<accession>A0A6H1ZZL2</accession>
<organism evidence="1">
    <name type="scientific">viral metagenome</name>
    <dbReference type="NCBI Taxonomy" id="1070528"/>
    <lineage>
        <taxon>unclassified sequences</taxon>
        <taxon>metagenomes</taxon>
        <taxon>organismal metagenomes</taxon>
    </lineage>
</organism>
<sequence>MIYAATITTANTVTAANPQKTVVKVAKGLVYKFELEFPPGSLGNLFVAVFDGLYQVWPSSTGVWFSSDKNTIAFEDTYLKAIPPFEFNVYTYNTGDSWPHTCHVRIGLVTNDEFIARYLPAKSYEFMIRALQDMEAQQREAQGGVLESPFPWLSGGG</sequence>
<protein>
    <submittedName>
        <fullName evidence="1">Uncharacterized protein</fullName>
    </submittedName>
</protein>
<evidence type="ECO:0000313" key="1">
    <source>
        <dbReference type="EMBL" id="QJA52841.1"/>
    </source>
</evidence>
<gene>
    <name evidence="1" type="ORF">TM448A03039_0008</name>
</gene>
<reference evidence="1" key="1">
    <citation type="submission" date="2020-03" db="EMBL/GenBank/DDBJ databases">
        <title>The deep terrestrial virosphere.</title>
        <authorList>
            <person name="Holmfeldt K."/>
            <person name="Nilsson E."/>
            <person name="Simone D."/>
            <person name="Lopez-Fernandez M."/>
            <person name="Wu X."/>
            <person name="de Brujin I."/>
            <person name="Lundin D."/>
            <person name="Andersson A."/>
            <person name="Bertilsson S."/>
            <person name="Dopson M."/>
        </authorList>
    </citation>
    <scope>NUCLEOTIDE SEQUENCE</scope>
    <source>
        <strain evidence="1">TM448A03039</strain>
    </source>
</reference>